<feature type="region of interest" description="Disordered" evidence="5">
    <location>
        <begin position="1199"/>
        <end position="1230"/>
    </location>
</feature>
<sequence length="1789" mass="195624">MTSMYILCDSFLKVVKTDNLEDLEFLLAAHRFRLYWFPPKDTQGEILPPRPLTETAARYGAVRCLNALCARHPRLPSPLQSLIAQSWESKQVLSSLRVLLESKQTDPNGLVSSSSKGNVPWVIQSIEDGRFQTASLLLEQGAAVDVWDWSYESDPRTSRASRPSRRSHIPSGQSPLHALLQRADASTPSYSESQGEFPQEELGRNKMPPLDLTKKIVERSKDSGSLEWVGKAEILGVPAHVNFHTRVGLGELERRAEEGSALVLTAKRVASKGFLCAKSDWHVRFFKELLDAGASVGCVDKDDLSPLHWLCRAPRVQAERESEVERGRGGESVSEGVLLGLLNSVLSLASVPLLNSGPVILAFVDSYYTPVIAAAERGRWTVVSEMIQRGACVDRGRSESCLHETLLHLACSERDDKPMAPLSVLSEILSRSRDANPWTETREWETTKGKGRHEQLSSVRLTPMAYALSNSLNKPETVEVIKKVARSEKLDLGQVAIGQTHEGKLRGFNAAEWCLRNGHTETAFWFLQTFPPSCPVNPAEVVRSDPEGALEESLKLFDLSLNSPPWNSVRPIEEDLLFMCVRLDAVRFLSRLMHPDLCPENAKQFSATGKGTLVHVASQHGAVNALSFLLERGADANIPSLHLEGATPIMMVGQGMTLEDSVLEKIIEMLGKAGASVLKRDTGGRTVFSRVIASGLSPNFQRKLELLLSLCPSDEGQKRDLQSVLNEALEMALTMDLRNLVEMLLEKGGAESVEYIVHSCPSVLDSLSQDRMGRKWLRSLFLERHVLSADTKVRVMEILYRFAPILSGLFLKSLDSAEREVKREKNQWESGCVNCDFVFRSDHPLYGGGTSRVDTGYIEEPSVVSLCGSARHRSREVPERKADLSTLRVRLEKSSSAMMNPEFVSKQDAFAELDRLVGAEAAWWDGRLRSMWALVSSQAPELEEMRAETLRQERKKKEAHVRATRWCVEKIKRNLSKATYKYLLKKAKTEHPYRGASIEAGGAAQEGEDGQIPLVEIPFDPLAALVELWPPSADDCEGNLNRQPEEKGGNSNHHQGDYKRGEKESASKGTETSPEASKGTEAPPDASKGTEAPPVEALLNLRLYRVTEKLVDRVQKAENAWVQYQKGVPSLCFPFSLRLFRLTPEQVSLQMTAGIAFEGTVTPFVPTKSLDSVCLGVHHHLAAMSVYKHKSFEELRAEDYAQGRKGRSSSEDPSTAREEGEQGGNRNESGVEETIAAGEEEQKSMVKNLVNEGEGLQQALREQMSLASQEMRWEDLKTLAKSLKLLSDATGAYESWTQGTFKLECSARPSQPMGGQADGPEPQSMKEEEDDWGGAGPRSSGLEGLRDLPPVRAPDASSCGVNPTSTQRAPQRGRSRGGAASSSSSSSSSLSTDVFFRALLKDPSPTFPPPFKACSLSSPSLIQKMHTHLACFSVTSRIPARCASATTAAWIGNEDADTAFPLGLQPDAPNVSASFGYGSPNLFAGAALPSQHLQAPPSAWYPLNNRKTKIKTTPSTSVRHSTATRGGRGNIQRNPKPDTAGWTGAPWWGSAFKLHQGKQRAESAEGQKSGEDGMGDRKVSSVGSAAAPFLSVFTFGTATQAPIEAGTFTPQPENGTESESTSAALPVFTFGGSVPSVQPGTHSIYEADKGKQEKETENKEALGDQLGGIFVSPPVKESACQAGTEGADCPPPAACASVSSVSFAFTVPQGSFCTAGPASEIEENPSEVQLPIPMSLLTMREKTRGMVYRSEDEYRSDLTLLWQNSHRIHGNKSVSHHTLAAWVLMKVKA</sequence>
<dbReference type="PROSITE" id="PS50088">
    <property type="entry name" value="ANK_REPEAT"/>
    <property type="match status" value="1"/>
</dbReference>
<feature type="region of interest" description="Disordered" evidence="5">
    <location>
        <begin position="1306"/>
        <end position="1389"/>
    </location>
</feature>
<keyword evidence="3" id="KW-0103">Bromodomain</keyword>
<accession>A0A0G4GPU0</accession>
<evidence type="ECO:0000256" key="2">
    <source>
        <dbReference type="ARBA" id="ARBA00023043"/>
    </source>
</evidence>
<gene>
    <name evidence="6" type="ORF">Cvel_5022</name>
</gene>
<dbReference type="PANTHER" id="PTHR24198">
    <property type="entry name" value="ANKYRIN REPEAT AND PROTEIN KINASE DOMAIN-CONTAINING PROTEIN"/>
    <property type="match status" value="1"/>
</dbReference>
<dbReference type="PANTHER" id="PTHR24198:SF165">
    <property type="entry name" value="ANKYRIN REPEAT-CONTAINING PROTEIN-RELATED"/>
    <property type="match status" value="1"/>
</dbReference>
<dbReference type="InterPro" id="IPR036770">
    <property type="entry name" value="Ankyrin_rpt-contain_sf"/>
</dbReference>
<dbReference type="SUPFAM" id="SSF48403">
    <property type="entry name" value="Ankyrin repeat"/>
    <property type="match status" value="2"/>
</dbReference>
<reference evidence="6" key="1">
    <citation type="submission" date="2014-11" db="EMBL/GenBank/DDBJ databases">
        <authorList>
            <person name="Otto D Thomas"/>
            <person name="Naeem Raeece"/>
        </authorList>
    </citation>
    <scope>NUCLEOTIDE SEQUENCE</scope>
</reference>
<dbReference type="Gene3D" id="1.10.10.2360">
    <property type="match status" value="1"/>
</dbReference>
<evidence type="ECO:0000313" key="6">
    <source>
        <dbReference type="EMBL" id="CEM32372.1"/>
    </source>
</evidence>
<feature type="region of interest" description="Disordered" evidence="5">
    <location>
        <begin position="154"/>
        <end position="210"/>
    </location>
</feature>
<evidence type="ECO:0000256" key="3">
    <source>
        <dbReference type="ARBA" id="ARBA00023117"/>
    </source>
</evidence>
<feature type="region of interest" description="Disordered" evidence="5">
    <location>
        <begin position="1512"/>
        <end position="1540"/>
    </location>
</feature>
<feature type="compositionally biased region" description="Basic and acidic residues" evidence="5">
    <location>
        <begin position="1559"/>
        <end position="1579"/>
    </location>
</feature>
<dbReference type="Gene3D" id="1.25.40.20">
    <property type="entry name" value="Ankyrin repeat-containing domain"/>
    <property type="match status" value="3"/>
</dbReference>
<dbReference type="SUPFAM" id="SSF47370">
    <property type="entry name" value="Bromodomain"/>
    <property type="match status" value="1"/>
</dbReference>
<feature type="region of interest" description="Disordered" evidence="5">
    <location>
        <begin position="1034"/>
        <end position="1093"/>
    </location>
</feature>
<feature type="compositionally biased region" description="Polar residues" evidence="5">
    <location>
        <begin position="1512"/>
        <end position="1524"/>
    </location>
</feature>
<dbReference type="EMBL" id="CDMZ01001424">
    <property type="protein sequence ID" value="CEM32372.1"/>
    <property type="molecule type" value="Genomic_DNA"/>
</dbReference>
<dbReference type="PhylomeDB" id="A0A0G4GPU0"/>
<feature type="compositionally biased region" description="Basic and acidic residues" evidence="5">
    <location>
        <begin position="1043"/>
        <end position="1066"/>
    </location>
</feature>
<keyword evidence="1" id="KW-0677">Repeat</keyword>
<evidence type="ECO:0000256" key="4">
    <source>
        <dbReference type="PROSITE-ProRule" id="PRU00023"/>
    </source>
</evidence>
<feature type="compositionally biased region" description="Basic and acidic residues" evidence="5">
    <location>
        <begin position="1199"/>
        <end position="1220"/>
    </location>
</feature>
<dbReference type="PROSITE" id="PS50297">
    <property type="entry name" value="ANK_REP_REGION"/>
    <property type="match status" value="1"/>
</dbReference>
<dbReference type="SMART" id="SM00248">
    <property type="entry name" value="ANK"/>
    <property type="match status" value="5"/>
</dbReference>
<protein>
    <submittedName>
        <fullName evidence="6">Uncharacterized protein</fullName>
    </submittedName>
</protein>
<evidence type="ECO:0000256" key="1">
    <source>
        <dbReference type="ARBA" id="ARBA00022737"/>
    </source>
</evidence>
<name>A0A0G4GPU0_9ALVE</name>
<dbReference type="InterPro" id="IPR002110">
    <property type="entry name" value="Ankyrin_rpt"/>
</dbReference>
<feature type="compositionally biased region" description="Polar residues" evidence="5">
    <location>
        <begin position="184"/>
        <end position="196"/>
    </location>
</feature>
<feature type="region of interest" description="Disordered" evidence="5">
    <location>
        <begin position="1555"/>
        <end position="1580"/>
    </location>
</feature>
<feature type="compositionally biased region" description="Polar residues" evidence="5">
    <location>
        <begin position="1359"/>
        <end position="1369"/>
    </location>
</feature>
<evidence type="ECO:0000256" key="5">
    <source>
        <dbReference type="SAM" id="MobiDB-lite"/>
    </source>
</evidence>
<feature type="repeat" description="ANK" evidence="4">
    <location>
        <begin position="609"/>
        <end position="641"/>
    </location>
</feature>
<organism evidence="6">
    <name type="scientific">Chromera velia CCMP2878</name>
    <dbReference type="NCBI Taxonomy" id="1169474"/>
    <lineage>
        <taxon>Eukaryota</taxon>
        <taxon>Sar</taxon>
        <taxon>Alveolata</taxon>
        <taxon>Colpodellida</taxon>
        <taxon>Chromeraceae</taxon>
        <taxon>Chromera</taxon>
    </lineage>
</organism>
<proteinExistence type="predicted"/>
<dbReference type="VEuPathDB" id="CryptoDB:Cvel_5022"/>
<keyword evidence="2 4" id="KW-0040">ANK repeat</keyword>
<dbReference type="InterPro" id="IPR036427">
    <property type="entry name" value="Bromodomain-like_sf"/>
</dbReference>
<feature type="compositionally biased region" description="Low complexity" evidence="5">
    <location>
        <begin position="1377"/>
        <end position="1389"/>
    </location>
</feature>